<sequence length="230" mass="25560">MYVCVLASGSQFPLTFLLLSLTTKELLTMMRRACRLLQCAERGPFDPYRILGLQRTASKDDIKKAYRRLALRFHPDGGPEGNKERFQAVQEAYEALKDGKWSPPASAKSAEGGNGTGAWDAKVGMYVYERPGSTTENYVNGRTQTLLRMCVVWTTAFILVRSFLLWVFPYRRTSPTVDWIDGVLDGKEYGDVGAVSALNMHGGRVPPQSHSVHADGDERIGSFYSYGSSS</sequence>
<dbReference type="VEuPathDB" id="TriTrypDB:Tbg972.8.7230"/>
<feature type="domain" description="J" evidence="1">
    <location>
        <begin position="46"/>
        <end position="132"/>
    </location>
</feature>
<dbReference type="KEGG" id="tbg:TbgDal_VIII7230"/>
<dbReference type="RefSeq" id="XP_011776056.1">
    <property type="nucleotide sequence ID" value="XM_011777754.1"/>
</dbReference>
<dbReference type="PRINTS" id="PR00625">
    <property type="entry name" value="JDOMAIN"/>
</dbReference>
<dbReference type="SUPFAM" id="SSF46565">
    <property type="entry name" value="Chaperone J-domain"/>
    <property type="match status" value="1"/>
</dbReference>
<dbReference type="InterPro" id="IPR050817">
    <property type="entry name" value="DjlA_DnaK_co-chaperone"/>
</dbReference>
<evidence type="ECO:0000259" key="1">
    <source>
        <dbReference type="PROSITE" id="PS50076"/>
    </source>
</evidence>
<accession>C9ZWJ1</accession>
<dbReference type="CDD" id="cd06257">
    <property type="entry name" value="DnaJ"/>
    <property type="match status" value="1"/>
</dbReference>
<dbReference type="Proteomes" id="UP000002316">
    <property type="component" value="Chromosome 8"/>
</dbReference>
<dbReference type="PROSITE" id="PS50076">
    <property type="entry name" value="DNAJ_2"/>
    <property type="match status" value="1"/>
</dbReference>
<organism evidence="2 3">
    <name type="scientific">Trypanosoma brucei gambiense (strain MHOM/CI/86/DAL972)</name>
    <dbReference type="NCBI Taxonomy" id="679716"/>
    <lineage>
        <taxon>Eukaryota</taxon>
        <taxon>Discoba</taxon>
        <taxon>Euglenozoa</taxon>
        <taxon>Kinetoplastea</taxon>
        <taxon>Metakinetoplastina</taxon>
        <taxon>Trypanosomatida</taxon>
        <taxon>Trypanosomatidae</taxon>
        <taxon>Trypanosoma</taxon>
    </lineage>
</organism>
<gene>
    <name evidence="2" type="ORF">TbgDal_VIII7230</name>
</gene>
<proteinExistence type="predicted"/>
<name>C9ZWJ1_TRYB9</name>
<dbReference type="PANTHER" id="PTHR24074">
    <property type="entry name" value="CO-CHAPERONE PROTEIN DJLA"/>
    <property type="match status" value="1"/>
</dbReference>
<dbReference type="EMBL" id="FN554971">
    <property type="protein sequence ID" value="CBH13780.1"/>
    <property type="molecule type" value="Genomic_DNA"/>
</dbReference>
<dbReference type="AlphaFoldDB" id="C9ZWJ1"/>
<dbReference type="GeneID" id="23863956"/>
<evidence type="ECO:0000313" key="3">
    <source>
        <dbReference type="Proteomes" id="UP000002316"/>
    </source>
</evidence>
<protein>
    <submittedName>
        <fullName evidence="2">Chaperone protein DNAj, putative</fullName>
    </submittedName>
</protein>
<evidence type="ECO:0000313" key="2">
    <source>
        <dbReference type="EMBL" id="CBH13780.1"/>
    </source>
</evidence>
<dbReference type="Gene3D" id="1.10.287.110">
    <property type="entry name" value="DnaJ domain"/>
    <property type="match status" value="1"/>
</dbReference>
<dbReference type="Pfam" id="PF00226">
    <property type="entry name" value="DnaJ"/>
    <property type="match status" value="1"/>
</dbReference>
<dbReference type="InterPro" id="IPR036869">
    <property type="entry name" value="J_dom_sf"/>
</dbReference>
<reference evidence="3" key="1">
    <citation type="journal article" date="2010" name="PLoS Negl. Trop. Dis.">
        <title>The genome sequence of Trypanosoma brucei gambiense, causative agent of chronic human african trypanosomiasis.</title>
        <authorList>
            <person name="Jackson A.P."/>
            <person name="Sanders M."/>
            <person name="Berry A."/>
            <person name="McQuillan J."/>
            <person name="Aslett M.A."/>
            <person name="Quail M.A."/>
            <person name="Chukualim B."/>
            <person name="Capewell P."/>
            <person name="MacLeod A."/>
            <person name="Melville S.E."/>
            <person name="Gibson W."/>
            <person name="Barry J.D."/>
            <person name="Berriman M."/>
            <person name="Hertz-Fowler C."/>
        </authorList>
    </citation>
    <scope>NUCLEOTIDE SEQUENCE [LARGE SCALE GENOMIC DNA]</scope>
    <source>
        <strain evidence="3">MHOM/CI/86/DAL972</strain>
    </source>
</reference>
<dbReference type="OrthoDB" id="445556at2759"/>
<dbReference type="InterPro" id="IPR001623">
    <property type="entry name" value="DnaJ_domain"/>
</dbReference>
<dbReference type="SMART" id="SM00271">
    <property type="entry name" value="DnaJ"/>
    <property type="match status" value="1"/>
</dbReference>